<feature type="region of interest" description="Disordered" evidence="1">
    <location>
        <begin position="129"/>
        <end position="157"/>
    </location>
</feature>
<dbReference type="PANTHER" id="PTHR21505:SF12">
    <property type="entry name" value="MADF DOMAIN-CONTAINING PROTEIN-RELATED"/>
    <property type="match status" value="1"/>
</dbReference>
<keyword evidence="4" id="KW-1185">Reference proteome</keyword>
<comment type="caution">
    <text evidence="3">The sequence shown here is derived from an EMBL/GenBank/DDBJ whole genome shotgun (WGS) entry which is preliminary data.</text>
</comment>
<dbReference type="PANTHER" id="PTHR21505">
    <property type="entry name" value="MADF DOMAIN-CONTAINING PROTEIN-RELATED"/>
    <property type="match status" value="1"/>
</dbReference>
<dbReference type="InterPro" id="IPR006578">
    <property type="entry name" value="MADF-dom"/>
</dbReference>
<protein>
    <recommendedName>
        <fullName evidence="2">MADF domain-containing protein</fullName>
    </recommendedName>
</protein>
<dbReference type="Proteomes" id="UP001549920">
    <property type="component" value="Unassembled WGS sequence"/>
</dbReference>
<dbReference type="PROSITE" id="PS51029">
    <property type="entry name" value="MADF"/>
    <property type="match status" value="1"/>
</dbReference>
<proteinExistence type="predicted"/>
<gene>
    <name evidence="3" type="ORF">ABMA27_015592</name>
</gene>
<reference evidence="3 4" key="1">
    <citation type="submission" date="2024-06" db="EMBL/GenBank/DDBJ databases">
        <title>A chromosome-level genome assembly of beet webworm, Loxostege sticticalis.</title>
        <authorList>
            <person name="Zhang Y."/>
        </authorList>
    </citation>
    <scope>NUCLEOTIDE SEQUENCE [LARGE SCALE GENOMIC DNA]</scope>
    <source>
        <strain evidence="3">AQ026</strain>
        <tissue evidence="3">Whole body</tissue>
    </source>
</reference>
<accession>A0ABR3I886</accession>
<dbReference type="SMART" id="SM00595">
    <property type="entry name" value="MADF"/>
    <property type="match status" value="1"/>
</dbReference>
<feature type="domain" description="MADF" evidence="2">
    <location>
        <begin position="10"/>
        <end position="102"/>
    </location>
</feature>
<evidence type="ECO:0000259" key="2">
    <source>
        <dbReference type="PROSITE" id="PS51029"/>
    </source>
</evidence>
<evidence type="ECO:0000256" key="1">
    <source>
        <dbReference type="SAM" id="MobiDB-lite"/>
    </source>
</evidence>
<evidence type="ECO:0000313" key="3">
    <source>
        <dbReference type="EMBL" id="KAL0892484.1"/>
    </source>
</evidence>
<organism evidence="3 4">
    <name type="scientific">Loxostege sticticalis</name>
    <name type="common">Beet webworm moth</name>
    <dbReference type="NCBI Taxonomy" id="481309"/>
    <lineage>
        <taxon>Eukaryota</taxon>
        <taxon>Metazoa</taxon>
        <taxon>Ecdysozoa</taxon>
        <taxon>Arthropoda</taxon>
        <taxon>Hexapoda</taxon>
        <taxon>Insecta</taxon>
        <taxon>Pterygota</taxon>
        <taxon>Neoptera</taxon>
        <taxon>Endopterygota</taxon>
        <taxon>Lepidoptera</taxon>
        <taxon>Glossata</taxon>
        <taxon>Ditrysia</taxon>
        <taxon>Pyraloidea</taxon>
        <taxon>Crambidae</taxon>
        <taxon>Pyraustinae</taxon>
        <taxon>Loxostege</taxon>
    </lineage>
</organism>
<evidence type="ECO:0000313" key="4">
    <source>
        <dbReference type="Proteomes" id="UP001549920"/>
    </source>
</evidence>
<dbReference type="EMBL" id="JBEUOH010000007">
    <property type="protein sequence ID" value="KAL0892484.1"/>
    <property type="molecule type" value="Genomic_DNA"/>
</dbReference>
<sequence length="245" mass="28124">MDMTKKLTKALIEMYWERKCLWQVSSEEYKKRDLKKKAYQEIVTFLRRNGVTNANMKQVRDKIQNLRRAMRKEKKRIDDSGGTYSPSLWYYDLLTFVNDQYDENKSNHLIDVDDFDEDSDSNFENLKEFVGQDNLDSDPARKPSSSSNIDAANNPAAEIAKPDEYDALGINIAAKVKRMDSIQQIYAELLIQKVIARGLLGQLSETTEIMDLVPDNGAIVRIGPVMPPNVDAYRKVNNEFVNRSG</sequence>
<name>A0ABR3I886_LOXSC</name>
<dbReference type="Pfam" id="PF10545">
    <property type="entry name" value="MADF_DNA_bdg"/>
    <property type="match status" value="1"/>
</dbReference>